<keyword evidence="1" id="KW-0472">Membrane</keyword>
<sequence>MHIIGSVLVWIVSLAIIGIGALYLARNASNAAGFGLPVLPDPDARGWWQVKGVRDIASGVAPITLFFVHPDALPWLFLVEALIPIGDMLVVLANRGSGARAFGIHGATAAGMIVAAVLLLA</sequence>
<organism evidence="2 3">
    <name type="scientific">Microlunatus soli</name>
    <dbReference type="NCBI Taxonomy" id="630515"/>
    <lineage>
        <taxon>Bacteria</taxon>
        <taxon>Bacillati</taxon>
        <taxon>Actinomycetota</taxon>
        <taxon>Actinomycetes</taxon>
        <taxon>Propionibacteriales</taxon>
        <taxon>Propionibacteriaceae</taxon>
        <taxon>Microlunatus</taxon>
    </lineage>
</organism>
<dbReference type="AlphaFoldDB" id="A0A1H1Y4V9"/>
<evidence type="ECO:0000256" key="1">
    <source>
        <dbReference type="SAM" id="Phobius"/>
    </source>
</evidence>
<evidence type="ECO:0000313" key="2">
    <source>
        <dbReference type="EMBL" id="SDT16444.1"/>
    </source>
</evidence>
<dbReference type="Proteomes" id="UP000199103">
    <property type="component" value="Chromosome I"/>
</dbReference>
<proteinExistence type="predicted"/>
<keyword evidence="3" id="KW-1185">Reference proteome</keyword>
<evidence type="ECO:0000313" key="3">
    <source>
        <dbReference type="Proteomes" id="UP000199103"/>
    </source>
</evidence>
<dbReference type="Pfam" id="PF14087">
    <property type="entry name" value="DUF4267"/>
    <property type="match status" value="1"/>
</dbReference>
<feature type="transmembrane region" description="Helical" evidence="1">
    <location>
        <begin position="101"/>
        <end position="120"/>
    </location>
</feature>
<reference evidence="2 3" key="1">
    <citation type="submission" date="2016-10" db="EMBL/GenBank/DDBJ databases">
        <authorList>
            <person name="de Groot N.N."/>
        </authorList>
    </citation>
    <scope>NUCLEOTIDE SEQUENCE [LARGE SCALE GENOMIC DNA]</scope>
    <source>
        <strain evidence="2 3">DSM 21800</strain>
    </source>
</reference>
<name>A0A1H1Y4V9_9ACTN</name>
<accession>A0A1H1Y4V9</accession>
<evidence type="ECO:0008006" key="4">
    <source>
        <dbReference type="Google" id="ProtNLM"/>
    </source>
</evidence>
<keyword evidence="1" id="KW-1133">Transmembrane helix</keyword>
<dbReference type="STRING" id="630515.SAMN04489812_4393"/>
<protein>
    <recommendedName>
        <fullName evidence="4">DUF4267 domain-containing protein</fullName>
    </recommendedName>
</protein>
<dbReference type="EMBL" id="LT629772">
    <property type="protein sequence ID" value="SDT16444.1"/>
    <property type="molecule type" value="Genomic_DNA"/>
</dbReference>
<feature type="transmembrane region" description="Helical" evidence="1">
    <location>
        <begin position="72"/>
        <end position="94"/>
    </location>
</feature>
<gene>
    <name evidence="2" type="ORF">SAMN04489812_4393</name>
</gene>
<feature type="transmembrane region" description="Helical" evidence="1">
    <location>
        <begin position="7"/>
        <end position="25"/>
    </location>
</feature>
<dbReference type="RefSeq" id="WP_091527513.1">
    <property type="nucleotide sequence ID" value="NZ_LT629772.1"/>
</dbReference>
<dbReference type="InterPro" id="IPR025363">
    <property type="entry name" value="DUF4267"/>
</dbReference>
<dbReference type="OrthoDB" id="119790at2"/>
<keyword evidence="1" id="KW-0812">Transmembrane</keyword>